<gene>
    <name evidence="15" type="ORF">FCC1311_061422</name>
</gene>
<feature type="domain" description="CCR4-Not complex component Not N-terminal" evidence="13">
    <location>
        <begin position="3"/>
        <end position="228"/>
    </location>
</feature>
<keyword evidence="4 10" id="KW-0963">Cytoplasm</keyword>
<dbReference type="InterPro" id="IPR040168">
    <property type="entry name" value="Not2/3/5"/>
</dbReference>
<reference evidence="15 16" key="1">
    <citation type="submission" date="2017-12" db="EMBL/GenBank/DDBJ databases">
        <title>Sequencing, de novo assembly and annotation of complete genome of a new Thraustochytrid species, strain FCC1311.</title>
        <authorList>
            <person name="Sedici K."/>
            <person name="Godart F."/>
            <person name="Aiese Cigliano R."/>
            <person name="Sanseverino W."/>
            <person name="Barakat M."/>
            <person name="Ortet P."/>
            <person name="Marechal E."/>
            <person name="Cagnac O."/>
            <person name="Amato A."/>
        </authorList>
    </citation>
    <scope>NUCLEOTIDE SEQUENCE [LARGE SCALE GENOMIC DNA]</scope>
</reference>
<dbReference type="InterPro" id="IPR038635">
    <property type="entry name" value="CCR4-NOT_su2/3/5_C_sf"/>
</dbReference>
<evidence type="ECO:0000256" key="4">
    <source>
        <dbReference type="ARBA" id="ARBA00022490"/>
    </source>
</evidence>
<comment type="similarity">
    <text evidence="3 10">Belongs to the CNOT2/3/5 family.</text>
</comment>
<evidence type="ECO:0000256" key="3">
    <source>
        <dbReference type="ARBA" id="ARBA00007682"/>
    </source>
</evidence>
<dbReference type="GO" id="GO:0000932">
    <property type="term" value="C:P-body"/>
    <property type="evidence" value="ECO:0007669"/>
    <property type="project" value="UniProtKB-UniRule"/>
</dbReference>
<dbReference type="OrthoDB" id="293823at2759"/>
<evidence type="ECO:0000259" key="14">
    <source>
        <dbReference type="Pfam" id="PF04153"/>
    </source>
</evidence>
<feature type="compositionally biased region" description="Low complexity" evidence="12">
    <location>
        <begin position="425"/>
        <end position="448"/>
    </location>
</feature>
<dbReference type="GO" id="GO:0030015">
    <property type="term" value="C:CCR4-NOT core complex"/>
    <property type="evidence" value="ECO:0007669"/>
    <property type="project" value="UniProtKB-UniRule"/>
</dbReference>
<feature type="compositionally biased region" description="Low complexity" evidence="12">
    <location>
        <begin position="474"/>
        <end position="500"/>
    </location>
</feature>
<dbReference type="Gene3D" id="2.30.30.1020">
    <property type="entry name" value="CCR4-NOT complex subunit 2/3/5, C-terminal domain"/>
    <property type="match status" value="1"/>
</dbReference>
<evidence type="ECO:0000313" key="16">
    <source>
        <dbReference type="Proteomes" id="UP000241890"/>
    </source>
</evidence>
<dbReference type="GO" id="GO:0006355">
    <property type="term" value="P:regulation of DNA-templated transcription"/>
    <property type="evidence" value="ECO:0007669"/>
    <property type="project" value="InterPro"/>
</dbReference>
<dbReference type="AlphaFoldDB" id="A0A2R5GG86"/>
<keyword evidence="5 10" id="KW-0678">Repressor</keyword>
<dbReference type="InterPro" id="IPR007207">
    <property type="entry name" value="Not_N"/>
</dbReference>
<dbReference type="PANTHER" id="PTHR23326">
    <property type="entry name" value="CCR4 NOT-RELATED"/>
    <property type="match status" value="1"/>
</dbReference>
<dbReference type="InterPro" id="IPR012270">
    <property type="entry name" value="CCR4-NOT_su3/5"/>
</dbReference>
<keyword evidence="9 10" id="KW-0539">Nucleus</keyword>
<keyword evidence="6" id="KW-0597">Phosphoprotein</keyword>
<dbReference type="Pfam" id="PF04065">
    <property type="entry name" value="Not3"/>
    <property type="match status" value="1"/>
</dbReference>
<comment type="subcellular location">
    <subcellularLocation>
        <location evidence="2 10">Cytoplasm</location>
    </subcellularLocation>
    <subcellularLocation>
        <location evidence="1 10">Nucleus</location>
    </subcellularLocation>
</comment>
<feature type="domain" description="NOT2/NOT3/NOT5 C-terminal" evidence="14">
    <location>
        <begin position="545"/>
        <end position="671"/>
    </location>
</feature>
<evidence type="ECO:0000256" key="8">
    <source>
        <dbReference type="ARBA" id="ARBA00023163"/>
    </source>
</evidence>
<keyword evidence="7 10" id="KW-0805">Transcription regulation</keyword>
<feature type="region of interest" description="Disordered" evidence="12">
    <location>
        <begin position="249"/>
        <end position="523"/>
    </location>
</feature>
<evidence type="ECO:0000259" key="13">
    <source>
        <dbReference type="Pfam" id="PF04065"/>
    </source>
</evidence>
<evidence type="ECO:0000256" key="2">
    <source>
        <dbReference type="ARBA" id="ARBA00004496"/>
    </source>
</evidence>
<feature type="coiled-coil region" evidence="11">
    <location>
        <begin position="34"/>
        <end position="101"/>
    </location>
</feature>
<dbReference type="InParanoid" id="A0A2R5GG86"/>
<evidence type="ECO:0000313" key="15">
    <source>
        <dbReference type="EMBL" id="GBG29922.1"/>
    </source>
</evidence>
<organism evidence="15 16">
    <name type="scientific">Hondaea fermentalgiana</name>
    <dbReference type="NCBI Taxonomy" id="2315210"/>
    <lineage>
        <taxon>Eukaryota</taxon>
        <taxon>Sar</taxon>
        <taxon>Stramenopiles</taxon>
        <taxon>Bigyra</taxon>
        <taxon>Labyrinthulomycetes</taxon>
        <taxon>Thraustochytrida</taxon>
        <taxon>Thraustochytriidae</taxon>
        <taxon>Hondaea</taxon>
    </lineage>
</organism>
<feature type="coiled-coil region" evidence="11">
    <location>
        <begin position="132"/>
        <end position="159"/>
    </location>
</feature>
<comment type="caution">
    <text evidence="15">The sequence shown here is derived from an EMBL/GenBank/DDBJ whole genome shotgun (WGS) entry which is preliminary data.</text>
</comment>
<evidence type="ECO:0000256" key="10">
    <source>
        <dbReference type="PIRNR" id="PIRNR005290"/>
    </source>
</evidence>
<dbReference type="GO" id="GO:0005634">
    <property type="term" value="C:nucleus"/>
    <property type="evidence" value="ECO:0007669"/>
    <property type="project" value="UniProtKB-SubCell"/>
</dbReference>
<evidence type="ECO:0000256" key="1">
    <source>
        <dbReference type="ARBA" id="ARBA00004123"/>
    </source>
</evidence>
<dbReference type="Proteomes" id="UP000241890">
    <property type="component" value="Unassembled WGS sequence"/>
</dbReference>
<feature type="compositionally biased region" description="Basic and acidic residues" evidence="12">
    <location>
        <begin position="259"/>
        <end position="273"/>
    </location>
</feature>
<evidence type="ECO:0000256" key="6">
    <source>
        <dbReference type="ARBA" id="ARBA00022553"/>
    </source>
</evidence>
<proteinExistence type="inferred from homology"/>
<dbReference type="Pfam" id="PF04153">
    <property type="entry name" value="NOT2_3_5_C"/>
    <property type="match status" value="1"/>
</dbReference>
<evidence type="ECO:0000256" key="11">
    <source>
        <dbReference type="SAM" id="Coils"/>
    </source>
</evidence>
<feature type="compositionally biased region" description="Low complexity" evidence="12">
    <location>
        <begin position="298"/>
        <end position="315"/>
    </location>
</feature>
<keyword evidence="8 10" id="KW-0804">Transcription</keyword>
<evidence type="ECO:0000256" key="7">
    <source>
        <dbReference type="ARBA" id="ARBA00023015"/>
    </source>
</evidence>
<dbReference type="EMBL" id="BEYU01000068">
    <property type="protein sequence ID" value="GBG29922.1"/>
    <property type="molecule type" value="Genomic_DNA"/>
</dbReference>
<feature type="compositionally biased region" description="Low complexity" evidence="12">
    <location>
        <begin position="391"/>
        <end position="410"/>
    </location>
</feature>
<sequence length="687" mass="76279">MSSNRKLLAEVDRVLKKIVEGNELFDDIWDKVHTASQQNQKEKYEQDLKKEIKKLQRLREQVKTWATNAEIRNKDPLLEARRSVEERMEKFKELEREMKTKAYSREGLSKTGKLSAEEQAQEDCKNWISDRIEEIQTQLEAVEADVESLSTTAKKKSKNADKIKDLEERIATHKWHMGQLEMLIRAVDNGVINTDEVEDLKEDISFYIESNTEPDFYNDDTLYEQVDLEERMASHGLVTAAAAAAAATSSAAAQPASSGKEKKSKKDDDSGESKKKKKKDKSKKKKDDKEAAETDVLLAQQQQRAAILEQQQQAQKARKEKEKLELARQRDEEARRKEAEAREAQQTTDAQRVDATGAQRGTPSPGETAASGNGSNELRAAGSVPQGLPQAPSSSASGAPSSASATSASSHQGQHPPTLPPAQPSPGAGPASTLQHATSASSNTSSANGQSVSQLPPAQQQQQQQQQHHPPVTGAASSGSTDGSPSAQPSSPQQSLQGAQEGSPAQFPAGTPADAPPLVHSRPTRQITLPGLDLRQKLAMLDSSLLHIPGPSESERTKTYTPRNPFSTPANFPANPPASFANAAFMEKLDPDTLFFIFFHQQNTHQQYLAARELKRQSWRYHKKYHTWFQRHEEPRTTTDEYEVGTYVYFDFETNWGQRIKPNFTFEYAYLEDEVPTASPKPKPIQS</sequence>
<evidence type="ECO:0000256" key="9">
    <source>
        <dbReference type="ARBA" id="ARBA00023242"/>
    </source>
</evidence>
<feature type="compositionally biased region" description="Basic residues" evidence="12">
    <location>
        <begin position="274"/>
        <end position="284"/>
    </location>
</feature>
<name>A0A2R5GG86_9STRA</name>
<feature type="compositionally biased region" description="Basic and acidic residues" evidence="12">
    <location>
        <begin position="317"/>
        <end position="343"/>
    </location>
</feature>
<evidence type="ECO:0000256" key="12">
    <source>
        <dbReference type="SAM" id="MobiDB-lite"/>
    </source>
</evidence>
<keyword evidence="11" id="KW-0175">Coiled coil</keyword>
<accession>A0A2R5GG86</accession>
<protein>
    <submittedName>
        <fullName evidence="15">General negative regulator of transcription subunit 3</fullName>
    </submittedName>
</protein>
<feature type="compositionally biased region" description="Polar residues" evidence="12">
    <location>
        <begin position="449"/>
        <end position="458"/>
    </location>
</feature>
<dbReference type="PIRSF" id="PIRSF005290">
    <property type="entry name" value="NOT_su_3_5"/>
    <property type="match status" value="1"/>
</dbReference>
<feature type="compositionally biased region" description="Low complexity" evidence="12">
    <location>
        <begin position="249"/>
        <end position="258"/>
    </location>
</feature>
<dbReference type="InterPro" id="IPR007282">
    <property type="entry name" value="NOT2/3/5_C"/>
</dbReference>
<keyword evidence="16" id="KW-1185">Reference proteome</keyword>
<evidence type="ECO:0000256" key="5">
    <source>
        <dbReference type="ARBA" id="ARBA00022491"/>
    </source>
</evidence>